<evidence type="ECO:0000256" key="4">
    <source>
        <dbReference type="ARBA" id="ARBA00023125"/>
    </source>
</evidence>
<evidence type="ECO:0000256" key="1">
    <source>
        <dbReference type="ARBA" id="ARBA00004123"/>
    </source>
</evidence>
<dbReference type="EMBL" id="JBFTWV010000004">
    <property type="protein sequence ID" value="KAL2800275.1"/>
    <property type="molecule type" value="Genomic_DNA"/>
</dbReference>
<dbReference type="PANTHER" id="PTHR47338">
    <property type="entry name" value="ZN(II)2CYS6 TRANSCRIPTION FACTOR (EUROFUNG)-RELATED"/>
    <property type="match status" value="1"/>
</dbReference>
<feature type="compositionally biased region" description="Polar residues" evidence="7">
    <location>
        <begin position="55"/>
        <end position="70"/>
    </location>
</feature>
<sequence length="536" mass="61033">MRSCKQCRQAKRKCIRSETDLFTSCGRCSRHHLACSSAQPPSSKRKHQLVPRAQCSDSPSPSANQPSSFSPRKAVEDFLADHEAVAELVNNYLTKIHDRPHSIFHSSTLWSKIRQKSVSRALLLAICATGAHLSNQPTVRSLIPLLTAECKRLLQNSMEQICLENIQTCILVANLCAAHANPSSEFLFFQMAVAMVQLIDIPSANPKDDVITAEIKIRVWWALFMADNWCSSSLGLPRQMKEFRRPPLPLEERLFYSLKPEQPSLSPHSNRNPGLWAHMITLVELFGPIQDLNRNVVNGGELTNDKIADVTERLSQRIDIWQNELPTDMKFTESNIIEHRRRGNGGAFFALHLGFHHYATLLYYQYLDIQSPSTSRTQRFAASCKYHALQYSKLLSLGRQQCGCETVYPTVGHMTTVSSSVLLHTLLFGTEGELVQSRRCLHANFEALLELEQYWPGVRSMINRLMSFQNTCLLFAHEHTHRLDCWMTRFLFEYALPLDEKTVSNPHSASELEIIWSQTEVFAQMGRLAMFDEWSA</sequence>
<comment type="subcellular location">
    <subcellularLocation>
        <location evidence="1">Nucleus</location>
    </subcellularLocation>
</comment>
<dbReference type="PROSITE" id="PS00463">
    <property type="entry name" value="ZN2_CY6_FUNGAL_1"/>
    <property type="match status" value="1"/>
</dbReference>
<feature type="domain" description="Zn(2)-C6 fungal-type" evidence="8">
    <location>
        <begin position="3"/>
        <end position="35"/>
    </location>
</feature>
<dbReference type="InterPro" id="IPR001138">
    <property type="entry name" value="Zn2Cys6_DnaBD"/>
</dbReference>
<evidence type="ECO:0000313" key="9">
    <source>
        <dbReference type="EMBL" id="KAL2800275.1"/>
    </source>
</evidence>
<evidence type="ECO:0000256" key="3">
    <source>
        <dbReference type="ARBA" id="ARBA00023015"/>
    </source>
</evidence>
<evidence type="ECO:0000256" key="2">
    <source>
        <dbReference type="ARBA" id="ARBA00022723"/>
    </source>
</evidence>
<keyword evidence="3" id="KW-0805">Transcription regulation</keyword>
<comment type="caution">
    <text evidence="9">The sequence shown here is derived from an EMBL/GenBank/DDBJ whole genome shotgun (WGS) entry which is preliminary data.</text>
</comment>
<protein>
    <recommendedName>
        <fullName evidence="8">Zn(2)-C6 fungal-type domain-containing protein</fullName>
    </recommendedName>
</protein>
<evidence type="ECO:0000256" key="6">
    <source>
        <dbReference type="ARBA" id="ARBA00023242"/>
    </source>
</evidence>
<evidence type="ECO:0000256" key="5">
    <source>
        <dbReference type="ARBA" id="ARBA00023163"/>
    </source>
</evidence>
<dbReference type="CDD" id="cd00067">
    <property type="entry name" value="GAL4"/>
    <property type="match status" value="1"/>
</dbReference>
<dbReference type="InterPro" id="IPR007219">
    <property type="entry name" value="XnlR_reg_dom"/>
</dbReference>
<keyword evidence="10" id="KW-1185">Reference proteome</keyword>
<gene>
    <name evidence="9" type="ORF">BJX66DRAFT_332418</name>
</gene>
<evidence type="ECO:0000259" key="8">
    <source>
        <dbReference type="PROSITE" id="PS00463"/>
    </source>
</evidence>
<keyword evidence="6" id="KW-0539">Nucleus</keyword>
<dbReference type="InterPro" id="IPR050815">
    <property type="entry name" value="TF_fung"/>
</dbReference>
<proteinExistence type="predicted"/>
<accession>A0ABR4GMJ5</accession>
<feature type="region of interest" description="Disordered" evidence="7">
    <location>
        <begin position="35"/>
        <end position="70"/>
    </location>
</feature>
<keyword evidence="2" id="KW-0479">Metal-binding</keyword>
<dbReference type="SUPFAM" id="SSF57701">
    <property type="entry name" value="Zn2/Cys6 DNA-binding domain"/>
    <property type="match status" value="1"/>
</dbReference>
<dbReference type="Proteomes" id="UP001610563">
    <property type="component" value="Unassembled WGS sequence"/>
</dbReference>
<name>A0ABR4GMJ5_9EURO</name>
<keyword evidence="5" id="KW-0804">Transcription</keyword>
<organism evidence="9 10">
    <name type="scientific">Aspergillus keveii</name>
    <dbReference type="NCBI Taxonomy" id="714993"/>
    <lineage>
        <taxon>Eukaryota</taxon>
        <taxon>Fungi</taxon>
        <taxon>Dikarya</taxon>
        <taxon>Ascomycota</taxon>
        <taxon>Pezizomycotina</taxon>
        <taxon>Eurotiomycetes</taxon>
        <taxon>Eurotiomycetidae</taxon>
        <taxon>Eurotiales</taxon>
        <taxon>Aspergillaceae</taxon>
        <taxon>Aspergillus</taxon>
        <taxon>Aspergillus subgen. Nidulantes</taxon>
    </lineage>
</organism>
<keyword evidence="4" id="KW-0238">DNA-binding</keyword>
<evidence type="ECO:0000313" key="10">
    <source>
        <dbReference type="Proteomes" id="UP001610563"/>
    </source>
</evidence>
<dbReference type="PANTHER" id="PTHR47338:SF16">
    <property type="entry name" value="TRANSCRIPTION FACTOR, PUTATIVE (AFU_ORTHOLOGUE AFUA_2G09360)-RELATED"/>
    <property type="match status" value="1"/>
</dbReference>
<dbReference type="InterPro" id="IPR036864">
    <property type="entry name" value="Zn2-C6_fun-type_DNA-bd_sf"/>
</dbReference>
<reference evidence="9 10" key="1">
    <citation type="submission" date="2024-07" db="EMBL/GenBank/DDBJ databases">
        <title>Section-level genome sequencing and comparative genomics of Aspergillus sections Usti and Cavernicolus.</title>
        <authorList>
            <consortium name="Lawrence Berkeley National Laboratory"/>
            <person name="Nybo J.L."/>
            <person name="Vesth T.C."/>
            <person name="Theobald S."/>
            <person name="Frisvad J.C."/>
            <person name="Larsen T.O."/>
            <person name="Kjaerboelling I."/>
            <person name="Rothschild-Mancinelli K."/>
            <person name="Lyhne E.K."/>
            <person name="Kogle M.E."/>
            <person name="Barry K."/>
            <person name="Clum A."/>
            <person name="Na H."/>
            <person name="Ledsgaard L."/>
            <person name="Lin J."/>
            <person name="Lipzen A."/>
            <person name="Kuo A."/>
            <person name="Riley R."/>
            <person name="Mondo S."/>
            <person name="Labutti K."/>
            <person name="Haridas S."/>
            <person name="Pangalinan J."/>
            <person name="Salamov A.A."/>
            <person name="Simmons B.A."/>
            <person name="Magnuson J.K."/>
            <person name="Chen J."/>
            <person name="Drula E."/>
            <person name="Henrissat B."/>
            <person name="Wiebenga A."/>
            <person name="Lubbers R.J."/>
            <person name="Gomes A.C."/>
            <person name="Makela M.R."/>
            <person name="Stajich J."/>
            <person name="Grigoriev I.V."/>
            <person name="Mortensen U.H."/>
            <person name="De Vries R.P."/>
            <person name="Baker S.E."/>
            <person name="Andersen M.R."/>
        </authorList>
    </citation>
    <scope>NUCLEOTIDE SEQUENCE [LARGE SCALE GENOMIC DNA]</scope>
    <source>
        <strain evidence="9 10">CBS 209.92</strain>
    </source>
</reference>
<evidence type="ECO:0000256" key="7">
    <source>
        <dbReference type="SAM" id="MobiDB-lite"/>
    </source>
</evidence>
<dbReference type="CDD" id="cd12148">
    <property type="entry name" value="fungal_TF_MHR"/>
    <property type="match status" value="1"/>
</dbReference>
<dbReference type="Pfam" id="PF04082">
    <property type="entry name" value="Fungal_trans"/>
    <property type="match status" value="1"/>
</dbReference>